<dbReference type="AlphaFoldDB" id="A0A2G5UQG7"/>
<keyword evidence="3" id="KW-0862">Zinc</keyword>
<keyword evidence="2 4" id="KW-0863">Zinc-finger</keyword>
<evidence type="ECO:0000259" key="6">
    <source>
        <dbReference type="PROSITE" id="PS50089"/>
    </source>
</evidence>
<proteinExistence type="predicted"/>
<dbReference type="SMART" id="SM00184">
    <property type="entry name" value="RING"/>
    <property type="match status" value="1"/>
</dbReference>
<evidence type="ECO:0000256" key="3">
    <source>
        <dbReference type="ARBA" id="ARBA00022833"/>
    </source>
</evidence>
<evidence type="ECO:0000256" key="4">
    <source>
        <dbReference type="PROSITE-ProRule" id="PRU00175"/>
    </source>
</evidence>
<feature type="transmembrane region" description="Helical" evidence="5">
    <location>
        <begin position="66"/>
        <end position="92"/>
    </location>
</feature>
<evidence type="ECO:0000313" key="7">
    <source>
        <dbReference type="EMBL" id="PIC41611.1"/>
    </source>
</evidence>
<sequence>MLMFFLTTISCLILCTYFILPYEPHCTYPKKTSKLGERGSLILTLLDLAFFIASIRTVISLTANGYWVFVIFAQFFYSITCRSSTVYLFLVLTGNVWLDESPIFDFIVPIETTVFPYLPDCKICLLAYTNFNRIPRILKNCGHTICEVCADALETNRMVVCPFCRTPTAVDRKLNLNSELQARDSVCLVSLAL</sequence>
<keyword evidence="8" id="KW-1185">Reference proteome</keyword>
<organism evidence="7 8">
    <name type="scientific">Caenorhabditis nigoni</name>
    <dbReference type="NCBI Taxonomy" id="1611254"/>
    <lineage>
        <taxon>Eukaryota</taxon>
        <taxon>Metazoa</taxon>
        <taxon>Ecdysozoa</taxon>
        <taxon>Nematoda</taxon>
        <taxon>Chromadorea</taxon>
        <taxon>Rhabditida</taxon>
        <taxon>Rhabditina</taxon>
        <taxon>Rhabditomorpha</taxon>
        <taxon>Rhabditoidea</taxon>
        <taxon>Rhabditidae</taxon>
        <taxon>Peloderinae</taxon>
        <taxon>Caenorhabditis</taxon>
    </lineage>
</organism>
<dbReference type="InterPro" id="IPR052667">
    <property type="entry name" value="E3_ubiquitin-ligase_RING"/>
</dbReference>
<keyword evidence="5" id="KW-0812">Transmembrane</keyword>
<evidence type="ECO:0000256" key="5">
    <source>
        <dbReference type="SAM" id="Phobius"/>
    </source>
</evidence>
<protein>
    <recommendedName>
        <fullName evidence="6">RING-type domain-containing protein</fullName>
    </recommendedName>
</protein>
<dbReference type="InterPro" id="IPR001841">
    <property type="entry name" value="Znf_RING"/>
</dbReference>
<feature type="domain" description="RING-type" evidence="6">
    <location>
        <begin position="121"/>
        <end position="165"/>
    </location>
</feature>
<name>A0A2G5UQG7_9PELO</name>
<dbReference type="STRING" id="1611254.A0A2G5UQG7"/>
<dbReference type="PANTHER" id="PTHR47156">
    <property type="entry name" value="PROTEIN CBG20824"/>
    <property type="match status" value="1"/>
</dbReference>
<dbReference type="SUPFAM" id="SSF57850">
    <property type="entry name" value="RING/U-box"/>
    <property type="match status" value="1"/>
</dbReference>
<dbReference type="PROSITE" id="PS00518">
    <property type="entry name" value="ZF_RING_1"/>
    <property type="match status" value="1"/>
</dbReference>
<gene>
    <name evidence="7" type="primary">Cnig_chr_III.g8968</name>
    <name evidence="7" type="ORF">B9Z55_008968</name>
</gene>
<keyword evidence="5" id="KW-0472">Membrane</keyword>
<comment type="caution">
    <text evidence="7">The sequence shown here is derived from an EMBL/GenBank/DDBJ whole genome shotgun (WGS) entry which is preliminary data.</text>
</comment>
<dbReference type="InterPro" id="IPR017907">
    <property type="entry name" value="Znf_RING_CS"/>
</dbReference>
<dbReference type="GO" id="GO:0008270">
    <property type="term" value="F:zinc ion binding"/>
    <property type="evidence" value="ECO:0007669"/>
    <property type="project" value="UniProtKB-KW"/>
</dbReference>
<evidence type="ECO:0000256" key="2">
    <source>
        <dbReference type="ARBA" id="ARBA00022771"/>
    </source>
</evidence>
<reference evidence="8" key="1">
    <citation type="submission" date="2017-10" db="EMBL/GenBank/DDBJ databases">
        <title>Rapid genome shrinkage in a self-fertile nematode reveals novel sperm competition proteins.</title>
        <authorList>
            <person name="Yin D."/>
            <person name="Schwarz E.M."/>
            <person name="Thomas C.G."/>
            <person name="Felde R.L."/>
            <person name="Korf I.F."/>
            <person name="Cutter A.D."/>
            <person name="Schartner C.M."/>
            <person name="Ralston E.J."/>
            <person name="Meyer B.J."/>
            <person name="Haag E.S."/>
        </authorList>
    </citation>
    <scope>NUCLEOTIDE SEQUENCE [LARGE SCALE GENOMIC DNA]</scope>
    <source>
        <strain evidence="8">JU1422</strain>
    </source>
</reference>
<dbReference type="EMBL" id="PDUG01000003">
    <property type="protein sequence ID" value="PIC41611.1"/>
    <property type="molecule type" value="Genomic_DNA"/>
</dbReference>
<dbReference type="Pfam" id="PF14634">
    <property type="entry name" value="zf-RING_5"/>
    <property type="match status" value="1"/>
</dbReference>
<accession>A0A2G5UQG7</accession>
<evidence type="ECO:0000313" key="8">
    <source>
        <dbReference type="Proteomes" id="UP000230233"/>
    </source>
</evidence>
<evidence type="ECO:0000256" key="1">
    <source>
        <dbReference type="ARBA" id="ARBA00022723"/>
    </source>
</evidence>
<feature type="transmembrane region" description="Helical" evidence="5">
    <location>
        <begin position="40"/>
        <end position="59"/>
    </location>
</feature>
<dbReference type="Proteomes" id="UP000230233">
    <property type="component" value="Chromosome III"/>
</dbReference>
<dbReference type="PROSITE" id="PS50089">
    <property type="entry name" value="ZF_RING_2"/>
    <property type="match status" value="1"/>
</dbReference>
<keyword evidence="1" id="KW-0479">Metal-binding</keyword>
<dbReference type="InterPro" id="IPR013083">
    <property type="entry name" value="Znf_RING/FYVE/PHD"/>
</dbReference>
<dbReference type="PANTHER" id="PTHR47156:SF7">
    <property type="entry name" value="RING-TYPE DOMAIN-CONTAINING PROTEIN"/>
    <property type="match status" value="1"/>
</dbReference>
<keyword evidence="5" id="KW-1133">Transmembrane helix</keyword>
<dbReference type="Gene3D" id="3.30.40.10">
    <property type="entry name" value="Zinc/RING finger domain, C3HC4 (zinc finger)"/>
    <property type="match status" value="1"/>
</dbReference>
<dbReference type="OrthoDB" id="5828209at2759"/>